<sequence length="126" mass="14602">MSYDNFLFKDECYAILGCCMAVHSELGCGFLEAVYQEALEYEFSRKCISYEREAQIDINYKGIILDKKYYADFICHDKIILELKSVKAIEDVHIAQLMNYLKATGMQVGYLINFGATSLEYKRFVI</sequence>
<dbReference type="Pfam" id="PF13366">
    <property type="entry name" value="PDDEXK_3"/>
    <property type="match status" value="1"/>
</dbReference>
<keyword evidence="1" id="KW-0830">Ubiquinone</keyword>
<dbReference type="NCBIfam" id="TIGR04256">
    <property type="entry name" value="GxxExxY"/>
    <property type="match status" value="1"/>
</dbReference>
<comment type="caution">
    <text evidence="1">The sequence shown here is derived from an EMBL/GenBank/DDBJ whole genome shotgun (WGS) entry which is preliminary data.</text>
</comment>
<accession>A0A2N3IEK2</accession>
<evidence type="ECO:0000313" key="2">
    <source>
        <dbReference type="Proteomes" id="UP000233618"/>
    </source>
</evidence>
<dbReference type="Proteomes" id="UP000233618">
    <property type="component" value="Unassembled WGS sequence"/>
</dbReference>
<dbReference type="RefSeq" id="WP_101308497.1">
    <property type="nucleotide sequence ID" value="NZ_MVDE01000003.1"/>
</dbReference>
<gene>
    <name evidence="1" type="ORF">BZG01_03210</name>
</gene>
<reference evidence="1 2" key="1">
    <citation type="journal article" date="2017" name="Front. Microbiol.">
        <title>Labilibaculum manganireducens gen. nov., sp. nov. and Labilibaculum filiforme sp. nov., Novel Bacteroidetes Isolated from Subsurface Sediments of the Baltic Sea.</title>
        <authorList>
            <person name="Vandieken V."/>
            <person name="Marshall I.P."/>
            <person name="Niemann H."/>
            <person name="Engelen B."/>
            <person name="Cypionka H."/>
        </authorList>
    </citation>
    <scope>NUCLEOTIDE SEQUENCE [LARGE SCALE GENOMIC DNA]</scope>
    <source>
        <strain evidence="1 2">59.10-2M</strain>
    </source>
</reference>
<dbReference type="AlphaFoldDB" id="A0A2N3IEK2"/>
<dbReference type="EMBL" id="MVDE01000003">
    <property type="protein sequence ID" value="PKQ68740.1"/>
    <property type="molecule type" value="Genomic_DNA"/>
</dbReference>
<proteinExistence type="predicted"/>
<organism evidence="1 2">
    <name type="scientific">Labilibaculum manganireducens</name>
    <dbReference type="NCBI Taxonomy" id="1940525"/>
    <lineage>
        <taxon>Bacteria</taxon>
        <taxon>Pseudomonadati</taxon>
        <taxon>Bacteroidota</taxon>
        <taxon>Bacteroidia</taxon>
        <taxon>Marinilabiliales</taxon>
        <taxon>Marinifilaceae</taxon>
        <taxon>Labilibaculum</taxon>
    </lineage>
</organism>
<evidence type="ECO:0000313" key="1">
    <source>
        <dbReference type="EMBL" id="PKQ68740.1"/>
    </source>
</evidence>
<keyword evidence="2" id="KW-1185">Reference proteome</keyword>
<name>A0A2N3IEK2_9BACT</name>
<dbReference type="InterPro" id="IPR026350">
    <property type="entry name" value="GxxExxY"/>
</dbReference>
<protein>
    <submittedName>
        <fullName evidence="1">NADH:ubiquinone oxidoreductase</fullName>
    </submittedName>
</protein>